<sequence length="322" mass="37481">MYVEKFKKGNDTDWFFISKRNKMGKGGKRQKRVDKGGYWHSKVASKKIDAGQGLVGYKTALSYYVGKQPRGVKTSWLMHEYWIDQCPPSADEDVKDYSLCKIYHSTQAINKKKKEEEEENEEQQPPTVEYHQPQQFPHAPLDSYQPQPHHDIAYQQQLLFQPAPLDSYQPQPRDLAYQQQQQQFWPGPLDSYRPHQWSGPLDSHQLQPYYDSAYQQLLRTLEGENGGVQQQQPSLPPPPPQGQDSRSGMVMTQEDVLDTSKDDDLFDMIDAWLKNVEEQQHGVDTQQQQQEQIMWKSMVSLLNSNNNNRERVAYFIALTETL</sequence>
<dbReference type="Gene3D" id="2.170.150.80">
    <property type="entry name" value="NAC domain"/>
    <property type="match status" value="1"/>
</dbReference>
<proteinExistence type="predicted"/>
<keyword evidence="1" id="KW-0805">Transcription regulation</keyword>
<evidence type="ECO:0000256" key="5">
    <source>
        <dbReference type="SAM" id="MobiDB-lite"/>
    </source>
</evidence>
<evidence type="ECO:0000256" key="4">
    <source>
        <dbReference type="ARBA" id="ARBA00023242"/>
    </source>
</evidence>
<evidence type="ECO:0000256" key="2">
    <source>
        <dbReference type="ARBA" id="ARBA00023125"/>
    </source>
</evidence>
<gene>
    <name evidence="8" type="primary">LOC104788975</name>
</gene>
<reference evidence="7" key="1">
    <citation type="journal article" date="2014" name="Nat. Commun.">
        <title>The emerging biofuel crop Camelina sativa retains a highly undifferentiated hexaploid genome structure.</title>
        <authorList>
            <person name="Kagale S."/>
            <person name="Koh C."/>
            <person name="Nixon J."/>
            <person name="Bollina V."/>
            <person name="Clarke W.E."/>
            <person name="Tuteja R."/>
            <person name="Spillane C."/>
            <person name="Robinson S.J."/>
            <person name="Links M.G."/>
            <person name="Clarke C."/>
            <person name="Higgins E.E."/>
            <person name="Huebert T."/>
            <person name="Sharpe A.G."/>
            <person name="Parkin I.A."/>
        </authorList>
    </citation>
    <scope>NUCLEOTIDE SEQUENCE [LARGE SCALE GENOMIC DNA]</scope>
    <source>
        <strain evidence="7">cv. DH55</strain>
    </source>
</reference>
<dbReference type="SUPFAM" id="SSF101941">
    <property type="entry name" value="NAC domain"/>
    <property type="match status" value="1"/>
</dbReference>
<accession>A0ABM0ZB25</accession>
<feature type="region of interest" description="Disordered" evidence="5">
    <location>
        <begin position="109"/>
        <end position="147"/>
    </location>
</feature>
<keyword evidence="4" id="KW-0539">Nucleus</keyword>
<organism evidence="7 8">
    <name type="scientific">Camelina sativa</name>
    <name type="common">False flax</name>
    <name type="synonym">Myagrum sativum</name>
    <dbReference type="NCBI Taxonomy" id="90675"/>
    <lineage>
        <taxon>Eukaryota</taxon>
        <taxon>Viridiplantae</taxon>
        <taxon>Streptophyta</taxon>
        <taxon>Embryophyta</taxon>
        <taxon>Tracheophyta</taxon>
        <taxon>Spermatophyta</taxon>
        <taxon>Magnoliopsida</taxon>
        <taxon>eudicotyledons</taxon>
        <taxon>Gunneridae</taxon>
        <taxon>Pentapetalae</taxon>
        <taxon>rosids</taxon>
        <taxon>malvids</taxon>
        <taxon>Brassicales</taxon>
        <taxon>Brassicaceae</taxon>
        <taxon>Camelineae</taxon>
        <taxon>Camelina</taxon>
    </lineage>
</organism>
<keyword evidence="7" id="KW-1185">Reference proteome</keyword>
<keyword evidence="2" id="KW-0238">DNA-binding</keyword>
<dbReference type="GeneID" id="104788975"/>
<dbReference type="PANTHER" id="PTHR31714">
    <property type="entry name" value="F-BOX ASSOCIATED UBIQUITINATION EFFECTOR FAMILY PROTEIN-RELATED"/>
    <property type="match status" value="1"/>
</dbReference>
<dbReference type="Proteomes" id="UP000694864">
    <property type="component" value="Chromosome 5"/>
</dbReference>
<evidence type="ECO:0000313" key="8">
    <source>
        <dbReference type="RefSeq" id="XP_010513033.1"/>
    </source>
</evidence>
<dbReference type="Pfam" id="PF02365">
    <property type="entry name" value="NAM"/>
    <property type="match status" value="1"/>
</dbReference>
<evidence type="ECO:0000313" key="7">
    <source>
        <dbReference type="Proteomes" id="UP000694864"/>
    </source>
</evidence>
<dbReference type="PANTHER" id="PTHR31714:SF10">
    <property type="entry name" value="F-BOX ASSOCIATED UBIQUITINATION EFFECTOR FAMILY PROTEIN-RELATED"/>
    <property type="match status" value="1"/>
</dbReference>
<protein>
    <submittedName>
        <fullName evidence="8">NAC domain-containing protein 2-like</fullName>
    </submittedName>
</protein>
<feature type="domain" description="NAC" evidence="6">
    <location>
        <begin position="1"/>
        <end position="105"/>
    </location>
</feature>
<dbReference type="InterPro" id="IPR036093">
    <property type="entry name" value="NAC_dom_sf"/>
</dbReference>
<evidence type="ECO:0000259" key="6">
    <source>
        <dbReference type="PROSITE" id="PS51005"/>
    </source>
</evidence>
<name>A0ABM0ZB25_CAMSA</name>
<dbReference type="InterPro" id="IPR003441">
    <property type="entry name" value="NAC-dom"/>
</dbReference>
<evidence type="ECO:0000256" key="1">
    <source>
        <dbReference type="ARBA" id="ARBA00023015"/>
    </source>
</evidence>
<feature type="region of interest" description="Disordered" evidence="5">
    <location>
        <begin position="185"/>
        <end position="204"/>
    </location>
</feature>
<evidence type="ECO:0000256" key="3">
    <source>
        <dbReference type="ARBA" id="ARBA00023163"/>
    </source>
</evidence>
<feature type="region of interest" description="Disordered" evidence="5">
    <location>
        <begin position="225"/>
        <end position="250"/>
    </location>
</feature>
<dbReference type="PROSITE" id="PS51005">
    <property type="entry name" value="NAC"/>
    <property type="match status" value="1"/>
</dbReference>
<dbReference type="RefSeq" id="XP_010513033.1">
    <property type="nucleotide sequence ID" value="XM_010514731.1"/>
</dbReference>
<reference evidence="8" key="2">
    <citation type="submission" date="2025-08" db="UniProtKB">
        <authorList>
            <consortium name="RefSeq"/>
        </authorList>
    </citation>
    <scope>IDENTIFICATION</scope>
    <source>
        <tissue evidence="8">Leaf</tissue>
    </source>
</reference>
<keyword evidence="3" id="KW-0804">Transcription</keyword>